<name>A0A8H3SGV8_9EURO</name>
<organism evidence="1 2">
    <name type="scientific">Aspergillus udagawae</name>
    <dbReference type="NCBI Taxonomy" id="91492"/>
    <lineage>
        <taxon>Eukaryota</taxon>
        <taxon>Fungi</taxon>
        <taxon>Dikarya</taxon>
        <taxon>Ascomycota</taxon>
        <taxon>Pezizomycotina</taxon>
        <taxon>Eurotiomycetes</taxon>
        <taxon>Eurotiomycetidae</taxon>
        <taxon>Eurotiales</taxon>
        <taxon>Aspergillaceae</taxon>
        <taxon>Aspergillus</taxon>
        <taxon>Aspergillus subgen. Fumigati</taxon>
    </lineage>
</organism>
<gene>
    <name evidence="1" type="ORF">IFM46972_11324</name>
</gene>
<reference evidence="1 2" key="1">
    <citation type="submission" date="2020-01" db="EMBL/GenBank/DDBJ databases">
        <title>Draft genome sequence of Aspergillus udagawae IFM 46972.</title>
        <authorList>
            <person name="Takahashi H."/>
            <person name="Yaguchi T."/>
        </authorList>
    </citation>
    <scope>NUCLEOTIDE SEQUENCE [LARGE SCALE GENOMIC DNA]</scope>
    <source>
        <strain evidence="1 2">IFM 46972</strain>
    </source>
</reference>
<accession>A0A8H3SGV8</accession>
<dbReference type="InterPro" id="IPR022698">
    <property type="entry name" value="OrsD"/>
</dbReference>
<dbReference type="Pfam" id="PF12013">
    <property type="entry name" value="OrsD"/>
    <property type="match status" value="1"/>
</dbReference>
<comment type="caution">
    <text evidence="1">The sequence shown here is derived from an EMBL/GenBank/DDBJ whole genome shotgun (WGS) entry which is preliminary data.</text>
</comment>
<sequence length="274" mass="31320">MDLFLYNPTYQVWICTGPYCQYAVSPLTLLGHLRTCHRSYPTVATPALCQVVLTQMLQQPWGHGCLHCPYICRSLALLHKHRAQKHQEQEGHQGQGWLLAAQAYACARVRLANRVPSPLALSATPQTPTERIRAHVPSLSTHPTKVSPWLELTRWPEYLRGQDLTAVALLSSLPNPAQEPLLALFSASVERLINTFFHEPGVWNQPIQIYLRPKTYRQYYQVWQRLVCFAYHSTQPDQPIQLRHQLNTAQLAALDQMEEYGRQFLALHAKGPET</sequence>
<dbReference type="EMBL" id="BLKC01000207">
    <property type="protein sequence ID" value="GFF59228.1"/>
    <property type="molecule type" value="Genomic_DNA"/>
</dbReference>
<evidence type="ECO:0000313" key="2">
    <source>
        <dbReference type="Proteomes" id="UP000465221"/>
    </source>
</evidence>
<proteinExistence type="predicted"/>
<dbReference type="Proteomes" id="UP000465221">
    <property type="component" value="Unassembled WGS sequence"/>
</dbReference>
<protein>
    <submittedName>
        <fullName evidence="1">Uncharacterized protein</fullName>
    </submittedName>
</protein>
<dbReference type="AlphaFoldDB" id="A0A8H3SGV8"/>
<evidence type="ECO:0000313" key="1">
    <source>
        <dbReference type="EMBL" id="GFF59228.1"/>
    </source>
</evidence>